<feature type="transmembrane region" description="Helical" evidence="1">
    <location>
        <begin position="128"/>
        <end position="147"/>
    </location>
</feature>
<evidence type="ECO:0000256" key="1">
    <source>
        <dbReference type="SAM" id="Phobius"/>
    </source>
</evidence>
<dbReference type="EMBL" id="JAIMBW010000001">
    <property type="protein sequence ID" value="MBY4894647.1"/>
    <property type="molecule type" value="Genomic_DNA"/>
</dbReference>
<name>A0A975TU64_9RHOB</name>
<protein>
    <recommendedName>
        <fullName evidence="5">Secreted protein</fullName>
    </recommendedName>
</protein>
<keyword evidence="1" id="KW-0812">Transmembrane</keyword>
<keyword evidence="2" id="KW-0732">Signal</keyword>
<keyword evidence="4" id="KW-1185">Reference proteome</keyword>
<dbReference type="AlphaFoldDB" id="A0A975TU64"/>
<dbReference type="PROSITE" id="PS00018">
    <property type="entry name" value="EF_HAND_1"/>
    <property type="match status" value="1"/>
</dbReference>
<sequence length="152" mass="15647">MSLFRTICAAGALALATGSAQASTVAYVLSAEGTAQFGFTDFTIAFDDLDMDGLLDLNEITAFSGTFFDDVASPGDPFVTVLRVSEIAGFAEPSTTPASGLWGFERANGQQSADLASNYNYTLTAAPIPLPGAALLLVGALLGLGALRRRSA</sequence>
<evidence type="ECO:0008006" key="5">
    <source>
        <dbReference type="Google" id="ProtNLM"/>
    </source>
</evidence>
<keyword evidence="1" id="KW-0472">Membrane</keyword>
<dbReference type="Proteomes" id="UP000693972">
    <property type="component" value="Unassembled WGS sequence"/>
</dbReference>
<evidence type="ECO:0000313" key="3">
    <source>
        <dbReference type="EMBL" id="QXL87287.1"/>
    </source>
</evidence>
<evidence type="ECO:0000256" key="2">
    <source>
        <dbReference type="SAM" id="SignalP"/>
    </source>
</evidence>
<dbReference type="InterPro" id="IPR018247">
    <property type="entry name" value="EF_Hand_1_Ca_BS"/>
</dbReference>
<keyword evidence="1" id="KW-1133">Transmembrane helix</keyword>
<organism evidence="3">
    <name type="scientific">Gymnodinialimonas phycosphaerae</name>
    <dbReference type="NCBI Taxonomy" id="2841589"/>
    <lineage>
        <taxon>Bacteria</taxon>
        <taxon>Pseudomonadati</taxon>
        <taxon>Pseudomonadota</taxon>
        <taxon>Alphaproteobacteria</taxon>
        <taxon>Rhodobacterales</taxon>
        <taxon>Paracoccaceae</taxon>
        <taxon>Gymnodinialimonas</taxon>
    </lineage>
</organism>
<feature type="signal peptide" evidence="2">
    <location>
        <begin position="1"/>
        <end position="22"/>
    </location>
</feature>
<dbReference type="EMBL" id="CP078073">
    <property type="protein sequence ID" value="QXL87287.1"/>
    <property type="molecule type" value="Genomic_DNA"/>
</dbReference>
<evidence type="ECO:0000313" key="4">
    <source>
        <dbReference type="Proteomes" id="UP000693972"/>
    </source>
</evidence>
<gene>
    <name evidence="3" type="ORF">KUL25_17955</name>
</gene>
<dbReference type="RefSeq" id="WP_257894184.1">
    <property type="nucleotide sequence ID" value="NZ_JAIMBW010000001.1"/>
</dbReference>
<feature type="chain" id="PRO_5037639892" description="Secreted protein" evidence="2">
    <location>
        <begin position="23"/>
        <end position="152"/>
    </location>
</feature>
<accession>A0A975TU64</accession>
<reference evidence="3 4" key="1">
    <citation type="submission" date="2021-07" db="EMBL/GenBank/DDBJ databases">
        <title>Karlodiniumbacter phycospheric gen. nov., sp. nov., a phycosphere bacterium isolated from karlodinium veneficum.</title>
        <authorList>
            <person name="Peng Y."/>
            <person name="Jiang L."/>
            <person name="Lee J."/>
        </authorList>
    </citation>
    <scope>NUCLEOTIDE SEQUENCE</scope>
    <source>
        <strain evidence="3 4">N5</strain>
    </source>
</reference>
<proteinExistence type="predicted"/>